<dbReference type="PROSITE" id="PS51898">
    <property type="entry name" value="TYR_RECOMBINASE"/>
    <property type="match status" value="1"/>
</dbReference>
<evidence type="ECO:0000256" key="1">
    <source>
        <dbReference type="ARBA" id="ARBA00023172"/>
    </source>
</evidence>
<accession>U5QHB4</accession>
<dbReference type="STRING" id="1183438.GKIL_0778"/>
<dbReference type="InterPro" id="IPR013762">
    <property type="entry name" value="Integrase-like_cat_sf"/>
</dbReference>
<sequence>MSKPFEVLLKQANERLKAAACGLSIVQLPGTRKLYLRGILPPKPNSTRSASHQQTLATGLPASADGLKVAEASARKIASQIVLKEFRWSDWLKTSGEPSEQLTVHVWSCRFETDYFERRSRTPKTETTWRGDYAEVFDRLDQDAPLTTFLLREAIVSTAPDTRSRVRYYLACSALARFAGLDTAPLAGLKGSYGVNRTTERELPTDAEILQAWEMLSHAPAWVRWSFAMLACYGLRPHELYHLDLSELEAGGQKIRVLGDTKTGTRLAWPLVPDGFDPAVLRPASPPQTTGVGRIANQVLGGRVSTALNAWGCRTISAYSLRHAWAVRAIRRGLDVSAASRMMGHSLGVHNRTYQRWLSAEDLEAAWNARLGR</sequence>
<dbReference type="SUPFAM" id="SSF56349">
    <property type="entry name" value="DNA breaking-rejoining enzymes"/>
    <property type="match status" value="1"/>
</dbReference>
<evidence type="ECO:0000259" key="2">
    <source>
        <dbReference type="PROSITE" id="PS51898"/>
    </source>
</evidence>
<name>U5QHB4_GLOK1</name>
<dbReference type="GO" id="GO:0003677">
    <property type="term" value="F:DNA binding"/>
    <property type="evidence" value="ECO:0007669"/>
    <property type="project" value="InterPro"/>
</dbReference>
<organism evidence="3 4">
    <name type="scientific">Gloeobacter kilaueensis (strain ATCC BAA-2537 / CCAP 1431/1 / ULC 316 / JS1)</name>
    <dbReference type="NCBI Taxonomy" id="1183438"/>
    <lineage>
        <taxon>Bacteria</taxon>
        <taxon>Bacillati</taxon>
        <taxon>Cyanobacteriota</taxon>
        <taxon>Cyanophyceae</taxon>
        <taxon>Gloeobacterales</taxon>
        <taxon>Gloeobacteraceae</taxon>
        <taxon>Gloeobacter</taxon>
    </lineage>
</organism>
<reference evidence="3 4" key="1">
    <citation type="journal article" date="2013" name="PLoS ONE">
        <title>Cultivation and Complete Genome Sequencing of Gloeobacter kilaueensis sp. nov., from a Lava Cave in Kilauea Caldera, Hawai'i.</title>
        <authorList>
            <person name="Saw J.H."/>
            <person name="Schatz M."/>
            <person name="Brown M.V."/>
            <person name="Kunkel D.D."/>
            <person name="Foster J.S."/>
            <person name="Shick H."/>
            <person name="Christensen S."/>
            <person name="Hou S."/>
            <person name="Wan X."/>
            <person name="Donachie S.P."/>
        </authorList>
    </citation>
    <scope>NUCLEOTIDE SEQUENCE [LARGE SCALE GENOMIC DNA]</scope>
    <source>
        <strain evidence="4">JS</strain>
    </source>
</reference>
<feature type="domain" description="Tyr recombinase" evidence="2">
    <location>
        <begin position="202"/>
        <end position="368"/>
    </location>
</feature>
<dbReference type="GO" id="GO:0006310">
    <property type="term" value="P:DNA recombination"/>
    <property type="evidence" value="ECO:0007669"/>
    <property type="project" value="UniProtKB-KW"/>
</dbReference>
<keyword evidence="1" id="KW-0233">DNA recombination</keyword>
<dbReference type="AlphaFoldDB" id="U5QHB4"/>
<dbReference type="InterPro" id="IPR011010">
    <property type="entry name" value="DNA_brk_join_enz"/>
</dbReference>
<evidence type="ECO:0000313" key="4">
    <source>
        <dbReference type="Proteomes" id="UP000017396"/>
    </source>
</evidence>
<protein>
    <submittedName>
        <fullName evidence="3">Phage integrase family protein</fullName>
    </submittedName>
</protein>
<dbReference type="OrthoDB" id="421803at2"/>
<evidence type="ECO:0000313" key="3">
    <source>
        <dbReference type="EMBL" id="AGY57024.1"/>
    </source>
</evidence>
<dbReference type="Proteomes" id="UP000017396">
    <property type="component" value="Chromosome"/>
</dbReference>
<dbReference type="RefSeq" id="WP_023172073.1">
    <property type="nucleotide sequence ID" value="NC_022600.1"/>
</dbReference>
<dbReference type="KEGG" id="glj:GKIL_0778"/>
<proteinExistence type="predicted"/>
<keyword evidence="4" id="KW-1185">Reference proteome</keyword>
<dbReference type="Gene3D" id="1.10.443.10">
    <property type="entry name" value="Intergrase catalytic core"/>
    <property type="match status" value="1"/>
</dbReference>
<dbReference type="GO" id="GO:0015074">
    <property type="term" value="P:DNA integration"/>
    <property type="evidence" value="ECO:0007669"/>
    <property type="project" value="InterPro"/>
</dbReference>
<gene>
    <name evidence="3" type="ORF">GKIL_0778</name>
</gene>
<dbReference type="EMBL" id="CP003587">
    <property type="protein sequence ID" value="AGY57024.1"/>
    <property type="molecule type" value="Genomic_DNA"/>
</dbReference>
<dbReference type="HOGENOM" id="CLU_051798_0_0_3"/>
<dbReference type="eggNOG" id="COG0582">
    <property type="taxonomic scope" value="Bacteria"/>
</dbReference>
<dbReference type="InterPro" id="IPR002104">
    <property type="entry name" value="Integrase_catalytic"/>
</dbReference>